<keyword evidence="2" id="KW-1185">Reference proteome</keyword>
<dbReference type="EMBL" id="CP092332">
    <property type="protein sequence ID" value="WGK93791.1"/>
    <property type="molecule type" value="Genomic_DNA"/>
</dbReference>
<proteinExistence type="predicted"/>
<dbReference type="RefSeq" id="WP_264533480.1">
    <property type="nucleotide sequence ID" value="NZ_CP092332.1"/>
</dbReference>
<gene>
    <name evidence="1" type="ORF">MG292_06720</name>
</gene>
<accession>A0ABY8N589</accession>
<evidence type="ECO:0000313" key="2">
    <source>
        <dbReference type="Proteomes" id="UP001232117"/>
    </source>
</evidence>
<sequence length="235" mass="27223">MISIDRIYKTVLTLSNSDIRGNVKPTDLRLAIYDVVNEIVEEYFYEVNRMLNRENRGLINGGFENLPDRIREKILYFLEEDVCLNYTAPYFELPANLRYIDSVHYLNYNEVEFCKHNREFKLLLRYEDATPTVENPIGLRVGNKLRIAPTSIRSNLKISYLRNPKVPNWTYTFVSGTELFNPSAGDFQDIDLHPSEENKVVLGTLKRFGINLKEADLTQLAAAKETLDFNQDNAS</sequence>
<protein>
    <submittedName>
        <fullName evidence="1">Uncharacterized protein</fullName>
    </submittedName>
</protein>
<reference evidence="1 2" key="1">
    <citation type="submission" date="2023-06" db="EMBL/GenBank/DDBJ databases">
        <title>Complete Genome Sequence of Flavobacterium keumense K3R-10.</title>
        <authorList>
            <person name="Jeong H."/>
            <person name="Jhang S.Y."/>
            <person name="Kim J.N."/>
        </authorList>
    </citation>
    <scope>NUCLEOTIDE SEQUENCE [LARGE SCALE GENOMIC DNA]</scope>
    <source>
        <strain evidence="1 2">K3R-10</strain>
    </source>
</reference>
<dbReference type="Proteomes" id="UP001232117">
    <property type="component" value="Chromosome"/>
</dbReference>
<name>A0ABY8N589_9FLAO</name>
<organism evidence="1 2">
    <name type="scientific">Flavobacterium keumense</name>
    <dbReference type="NCBI Taxonomy" id="1306518"/>
    <lineage>
        <taxon>Bacteria</taxon>
        <taxon>Pseudomonadati</taxon>
        <taxon>Bacteroidota</taxon>
        <taxon>Flavobacteriia</taxon>
        <taxon>Flavobacteriales</taxon>
        <taxon>Flavobacteriaceae</taxon>
        <taxon>Flavobacterium</taxon>
    </lineage>
</organism>
<evidence type="ECO:0000313" key="1">
    <source>
        <dbReference type="EMBL" id="WGK93791.1"/>
    </source>
</evidence>